<organism evidence="1 2">
    <name type="scientific">Batillaria attramentaria</name>
    <dbReference type="NCBI Taxonomy" id="370345"/>
    <lineage>
        <taxon>Eukaryota</taxon>
        <taxon>Metazoa</taxon>
        <taxon>Spiralia</taxon>
        <taxon>Lophotrochozoa</taxon>
        <taxon>Mollusca</taxon>
        <taxon>Gastropoda</taxon>
        <taxon>Caenogastropoda</taxon>
        <taxon>Sorbeoconcha</taxon>
        <taxon>Cerithioidea</taxon>
        <taxon>Batillariidae</taxon>
        <taxon>Batillaria</taxon>
    </lineage>
</organism>
<feature type="non-terminal residue" evidence="1">
    <location>
        <position position="1"/>
    </location>
</feature>
<dbReference type="Gene3D" id="3.40.50.2300">
    <property type="match status" value="1"/>
</dbReference>
<dbReference type="AlphaFoldDB" id="A0ABD0JW09"/>
<dbReference type="Proteomes" id="UP001519460">
    <property type="component" value="Unassembled WGS sequence"/>
</dbReference>
<protein>
    <submittedName>
        <fullName evidence="1">Uncharacterized protein</fullName>
    </submittedName>
</protein>
<dbReference type="SUPFAM" id="SSF53822">
    <property type="entry name" value="Periplasmic binding protein-like I"/>
    <property type="match status" value="1"/>
</dbReference>
<sequence>FTVPNPDNDLTMTSLFSAHYPTISVSIYVIILMIPATSPTANYTLGVFVPLNAGPRQLGDASLEAVKWTVGKLNKDICASTHGIQFNYVIHDTKCDSQLGLFQFSKRWTSPAFRRPY</sequence>
<name>A0ABD0JW09_9CAEN</name>
<keyword evidence="2" id="KW-1185">Reference proteome</keyword>
<proteinExistence type="predicted"/>
<evidence type="ECO:0000313" key="1">
    <source>
        <dbReference type="EMBL" id="KAK7478845.1"/>
    </source>
</evidence>
<evidence type="ECO:0000313" key="2">
    <source>
        <dbReference type="Proteomes" id="UP001519460"/>
    </source>
</evidence>
<accession>A0ABD0JW09</accession>
<reference evidence="1 2" key="1">
    <citation type="journal article" date="2023" name="Sci. Data">
        <title>Genome assembly of the Korean intertidal mud-creeper Batillaria attramentaria.</title>
        <authorList>
            <person name="Patra A.K."/>
            <person name="Ho P.T."/>
            <person name="Jun S."/>
            <person name="Lee S.J."/>
            <person name="Kim Y."/>
            <person name="Won Y.J."/>
        </authorList>
    </citation>
    <scope>NUCLEOTIDE SEQUENCE [LARGE SCALE GENOMIC DNA]</scope>
    <source>
        <strain evidence="1">Wonlab-2016</strain>
    </source>
</reference>
<dbReference type="InterPro" id="IPR028082">
    <property type="entry name" value="Peripla_BP_I"/>
</dbReference>
<comment type="caution">
    <text evidence="1">The sequence shown here is derived from an EMBL/GenBank/DDBJ whole genome shotgun (WGS) entry which is preliminary data.</text>
</comment>
<dbReference type="EMBL" id="JACVVK020000316">
    <property type="protein sequence ID" value="KAK7478845.1"/>
    <property type="molecule type" value="Genomic_DNA"/>
</dbReference>
<gene>
    <name evidence="1" type="ORF">BaRGS_00029944</name>
</gene>